<dbReference type="PANTHER" id="PTHR42721">
    <property type="entry name" value="SUGAR HYDROLASE-RELATED"/>
    <property type="match status" value="1"/>
</dbReference>
<keyword evidence="3" id="KW-0964">Secreted</keyword>
<dbReference type="SUPFAM" id="SSF52279">
    <property type="entry name" value="Beta-D-glucan exohydrolase, C-terminal domain"/>
    <property type="match status" value="1"/>
</dbReference>
<dbReference type="GO" id="GO:0031222">
    <property type="term" value="P:arabinan catabolic process"/>
    <property type="evidence" value="ECO:0007669"/>
    <property type="project" value="TreeGrafter"/>
</dbReference>
<gene>
    <name evidence="10" type="ORF">SASPL_113350</name>
</gene>
<feature type="signal peptide" evidence="8">
    <location>
        <begin position="1"/>
        <end position="24"/>
    </location>
</feature>
<dbReference type="Proteomes" id="UP000298416">
    <property type="component" value="Unassembled WGS sequence"/>
</dbReference>
<keyword evidence="6" id="KW-0325">Glycoprotein</keyword>
<dbReference type="InterPro" id="IPR013783">
    <property type="entry name" value="Ig-like_fold"/>
</dbReference>
<evidence type="ECO:0000256" key="5">
    <source>
        <dbReference type="ARBA" id="ARBA00022801"/>
    </source>
</evidence>
<dbReference type="InterPro" id="IPR044993">
    <property type="entry name" value="BXL"/>
</dbReference>
<dbReference type="InterPro" id="IPR001764">
    <property type="entry name" value="Glyco_hydro_3_N"/>
</dbReference>
<keyword evidence="5" id="KW-0378">Hydrolase</keyword>
<evidence type="ECO:0000256" key="3">
    <source>
        <dbReference type="ARBA" id="ARBA00022525"/>
    </source>
</evidence>
<keyword evidence="11" id="KW-1185">Reference proteome</keyword>
<dbReference type="InterPro" id="IPR002772">
    <property type="entry name" value="Glyco_hydro_3_C"/>
</dbReference>
<dbReference type="SMART" id="SM01217">
    <property type="entry name" value="Fn3_like"/>
    <property type="match status" value="1"/>
</dbReference>
<evidence type="ECO:0000256" key="8">
    <source>
        <dbReference type="SAM" id="SignalP"/>
    </source>
</evidence>
<feature type="chain" id="PRO_5036485498" description="Fibronectin type III-like domain-containing protein" evidence="8">
    <location>
        <begin position="25"/>
        <end position="770"/>
    </location>
</feature>
<dbReference type="EMBL" id="PNBA02000005">
    <property type="protein sequence ID" value="KAG6422967.1"/>
    <property type="molecule type" value="Genomic_DNA"/>
</dbReference>
<evidence type="ECO:0000256" key="6">
    <source>
        <dbReference type="ARBA" id="ARBA00023180"/>
    </source>
</evidence>
<dbReference type="InterPro" id="IPR017853">
    <property type="entry name" value="GH"/>
</dbReference>
<dbReference type="InterPro" id="IPR026891">
    <property type="entry name" value="Fn3-like"/>
</dbReference>
<dbReference type="Gene3D" id="3.20.20.300">
    <property type="entry name" value="Glycoside hydrolase, family 3, N-terminal domain"/>
    <property type="match status" value="1"/>
</dbReference>
<dbReference type="Pfam" id="PF14310">
    <property type="entry name" value="Fn3-like"/>
    <property type="match status" value="1"/>
</dbReference>
<evidence type="ECO:0000256" key="2">
    <source>
        <dbReference type="ARBA" id="ARBA00005336"/>
    </source>
</evidence>
<evidence type="ECO:0000256" key="7">
    <source>
        <dbReference type="ARBA" id="ARBA00023295"/>
    </source>
</evidence>
<evidence type="ECO:0000313" key="10">
    <source>
        <dbReference type="EMBL" id="KAG6422967.1"/>
    </source>
</evidence>
<keyword evidence="7" id="KW-0326">Glycosidase</keyword>
<dbReference type="InterPro" id="IPR036881">
    <property type="entry name" value="Glyco_hydro_3_C_sf"/>
</dbReference>
<evidence type="ECO:0000256" key="4">
    <source>
        <dbReference type="ARBA" id="ARBA00022729"/>
    </source>
</evidence>
<accession>A0A8X8ZZF2</accession>
<dbReference type="PRINTS" id="PR00133">
    <property type="entry name" value="GLHYDRLASE3"/>
</dbReference>
<evidence type="ECO:0000256" key="1">
    <source>
        <dbReference type="ARBA" id="ARBA00004613"/>
    </source>
</evidence>
<organism evidence="10">
    <name type="scientific">Salvia splendens</name>
    <name type="common">Scarlet sage</name>
    <dbReference type="NCBI Taxonomy" id="180675"/>
    <lineage>
        <taxon>Eukaryota</taxon>
        <taxon>Viridiplantae</taxon>
        <taxon>Streptophyta</taxon>
        <taxon>Embryophyta</taxon>
        <taxon>Tracheophyta</taxon>
        <taxon>Spermatophyta</taxon>
        <taxon>Magnoliopsida</taxon>
        <taxon>eudicotyledons</taxon>
        <taxon>Gunneridae</taxon>
        <taxon>Pentapetalae</taxon>
        <taxon>asterids</taxon>
        <taxon>lamiids</taxon>
        <taxon>Lamiales</taxon>
        <taxon>Lamiaceae</taxon>
        <taxon>Nepetoideae</taxon>
        <taxon>Mentheae</taxon>
        <taxon>Salviinae</taxon>
        <taxon>Salvia</taxon>
        <taxon>Salvia subgen. Calosphace</taxon>
        <taxon>core Calosphace</taxon>
    </lineage>
</organism>
<keyword evidence="4 8" id="KW-0732">Signal</keyword>
<dbReference type="GO" id="GO:0046556">
    <property type="term" value="F:alpha-L-arabinofuranosidase activity"/>
    <property type="evidence" value="ECO:0007669"/>
    <property type="project" value="TreeGrafter"/>
</dbReference>
<comment type="caution">
    <text evidence="10">The sequence shown here is derived from an EMBL/GenBank/DDBJ whole genome shotgun (WGS) entry which is preliminary data.</text>
</comment>
<dbReference type="InterPro" id="IPR036962">
    <property type="entry name" value="Glyco_hydro_3_N_sf"/>
</dbReference>
<protein>
    <recommendedName>
        <fullName evidence="9">Fibronectin type III-like domain-containing protein</fullName>
    </recommendedName>
</protein>
<dbReference type="FunFam" id="3.20.20.300:FF:000004">
    <property type="entry name" value="probable beta-D-xylosidase 7"/>
    <property type="match status" value="1"/>
</dbReference>
<dbReference type="FunFam" id="3.40.50.1700:FF:000001">
    <property type="entry name" value="probable beta-D-xylosidase 2"/>
    <property type="match status" value="1"/>
</dbReference>
<dbReference type="OrthoDB" id="47059at2759"/>
<comment type="subcellular location">
    <subcellularLocation>
        <location evidence="1">Secreted</location>
    </subcellularLocation>
</comment>
<dbReference type="GO" id="GO:0009505">
    <property type="term" value="C:plant-type cell wall"/>
    <property type="evidence" value="ECO:0007669"/>
    <property type="project" value="TreeGrafter"/>
</dbReference>
<dbReference type="GO" id="GO:0009044">
    <property type="term" value="F:xylan 1,4-beta-xylosidase activity"/>
    <property type="evidence" value="ECO:0007669"/>
    <property type="project" value="InterPro"/>
</dbReference>
<dbReference type="Pfam" id="PF00933">
    <property type="entry name" value="Glyco_hydro_3"/>
    <property type="match status" value="1"/>
</dbReference>
<dbReference type="PANTHER" id="PTHR42721:SF3">
    <property type="entry name" value="BETA-D-XYLOSIDASE 5-RELATED"/>
    <property type="match status" value="1"/>
</dbReference>
<dbReference type="Gene3D" id="3.40.50.1700">
    <property type="entry name" value="Glycoside hydrolase family 3 C-terminal domain"/>
    <property type="match status" value="1"/>
</dbReference>
<dbReference type="GO" id="GO:0045493">
    <property type="term" value="P:xylan catabolic process"/>
    <property type="evidence" value="ECO:0007669"/>
    <property type="project" value="InterPro"/>
</dbReference>
<feature type="domain" description="Fibronectin type III-like" evidence="9">
    <location>
        <begin position="693"/>
        <end position="761"/>
    </location>
</feature>
<evidence type="ECO:0000259" key="9">
    <source>
        <dbReference type="SMART" id="SM01217"/>
    </source>
</evidence>
<dbReference type="SUPFAM" id="SSF51445">
    <property type="entry name" value="(Trans)glycosidases"/>
    <property type="match status" value="1"/>
</dbReference>
<reference evidence="10" key="2">
    <citation type="submission" date="2020-08" db="EMBL/GenBank/DDBJ databases">
        <title>Plant Genome Project.</title>
        <authorList>
            <person name="Zhang R.-G."/>
        </authorList>
    </citation>
    <scope>NUCLEOTIDE SEQUENCE</scope>
    <source>
        <strain evidence="10">Huo1</strain>
        <tissue evidence="10">Leaf</tissue>
    </source>
</reference>
<dbReference type="GO" id="GO:0005576">
    <property type="term" value="C:extracellular region"/>
    <property type="evidence" value="ECO:0007669"/>
    <property type="project" value="UniProtKB-SubCell"/>
</dbReference>
<sequence length="770" mass="83202">MRAHNLPLFTIVILLHTNSAQSDATPPFSCDPSNPSTNSLPFCNASLAVAARAKDLVSRLTLDEKVQQLVNNAPSVPRLNVSAYEWWSEALHGVSRHGKGITFGGAIKSATMFPQIILSAASFDSSLWYRTAQAIGKESRAFFNGGQGKGMTFWAPNINILRDPRWGRGQETAGEDPLVAGKYAVAYVRGLQGDRFEGGEIMREGSLMASACCKHYTAHDLDNWNGVDRYSFDAKVTKQDMTDTFQPPFKACVEQGKASGIMCAYNRVNGIPSCADRNLLTATARQQWGFEGYIASDCDAVAIIHDPQGYAKEPEDAVAAVLKAGMDVNCGSYLLKYTKSAVERKKVSESDIDRALLNLFSIRMRLGHFDGDPRKLQYGAINATSVCSNDHQDLALEAARSSIVLLKNEAALLPFSKTSTKSLALIGPNANSSAIFTGNYEGYPCKTVSILQALDNLYNIPTKFVQGCEFANCTSVSTDAAVAIAKEADRVVLVMGLDQSLEREKLDRVELGLPGHQEDLITAVAEVAVKPVVLVLLCGGPVDVSFAKKNPKIGSILWAGYPGEAGGVAVAQTLFGDNNPGGKLPVTWYPKEFSKVAMTDMRMRPDPSQGYPGRTYRFYTGPTVYEFGYGLSYTNYTYKVISVSRGSLFLNSSSAVKKSGSISVSELGSKGCESIKFSAQVRVTNHGSMAGKHPVLLFVRSNNPGSGGTRRQLVEFKTVALSQGETKDIGFDISPCESFSHADEDGALVINEGTLYIGVEGDERTINVVI</sequence>
<dbReference type="Gene3D" id="2.60.40.10">
    <property type="entry name" value="Immunoglobulins"/>
    <property type="match status" value="1"/>
</dbReference>
<proteinExistence type="inferred from homology"/>
<dbReference type="AlphaFoldDB" id="A0A8X8ZZF2"/>
<name>A0A8X8ZZF2_SALSN</name>
<comment type="similarity">
    <text evidence="2">Belongs to the glycosyl hydrolase 3 family.</text>
</comment>
<dbReference type="Pfam" id="PF01915">
    <property type="entry name" value="Glyco_hydro_3_C"/>
    <property type="match status" value="1"/>
</dbReference>
<reference evidence="10" key="1">
    <citation type="submission" date="2018-01" db="EMBL/GenBank/DDBJ databases">
        <authorList>
            <person name="Mao J.F."/>
        </authorList>
    </citation>
    <scope>NUCLEOTIDE SEQUENCE</scope>
    <source>
        <strain evidence="10">Huo1</strain>
        <tissue evidence="10">Leaf</tissue>
    </source>
</reference>
<evidence type="ECO:0000313" key="11">
    <source>
        <dbReference type="Proteomes" id="UP000298416"/>
    </source>
</evidence>